<feature type="transmembrane region" description="Helical" evidence="1">
    <location>
        <begin position="5"/>
        <end position="23"/>
    </location>
</feature>
<feature type="transmembrane region" description="Helical" evidence="1">
    <location>
        <begin position="130"/>
        <end position="148"/>
    </location>
</feature>
<evidence type="ECO:0000313" key="3">
    <source>
        <dbReference type="Proteomes" id="UP001597541"/>
    </source>
</evidence>
<evidence type="ECO:0000313" key="2">
    <source>
        <dbReference type="EMBL" id="MFD2612659.1"/>
    </source>
</evidence>
<dbReference type="Proteomes" id="UP001597541">
    <property type="component" value="Unassembled WGS sequence"/>
</dbReference>
<feature type="transmembrane region" description="Helical" evidence="1">
    <location>
        <begin position="208"/>
        <end position="233"/>
    </location>
</feature>
<sequence length="249" mass="27846">MTVRALFWGWYVIGLALLLFYHVPRALSFSNGLFLLFYAIYAVWIDRASFRTDRRLPYRLAAVLIFTYALEYCGTVTGFPFGPYVYTEVLGFAPWKVPAAISFAWVGVMMSALTLSTAQTKTGRALQAGGYAVLFDLVLDPVAAKLGFWTWGTEGVPLAFYGVPLQNFAAWFAAAALLSLLFPIKAVNRTLAEHRGRREALRLYQGMLLMFGLLAWKEGLVVPGLMSFVMIIFTEGNRTYDTGQQKQTV</sequence>
<dbReference type="EMBL" id="JBHUME010000007">
    <property type="protein sequence ID" value="MFD2612659.1"/>
    <property type="molecule type" value="Genomic_DNA"/>
</dbReference>
<comment type="caution">
    <text evidence="2">The sequence shown here is derived from an EMBL/GenBank/DDBJ whole genome shotgun (WGS) entry which is preliminary data.</text>
</comment>
<organism evidence="2 3">
    <name type="scientific">Paenibacillus gansuensis</name>
    <dbReference type="NCBI Taxonomy" id="306542"/>
    <lineage>
        <taxon>Bacteria</taxon>
        <taxon>Bacillati</taxon>
        <taxon>Bacillota</taxon>
        <taxon>Bacilli</taxon>
        <taxon>Bacillales</taxon>
        <taxon>Paenibacillaceae</taxon>
        <taxon>Paenibacillus</taxon>
    </lineage>
</organism>
<dbReference type="PANTHER" id="PTHR39419">
    <property type="entry name" value="SLL0814 PROTEIN"/>
    <property type="match status" value="1"/>
</dbReference>
<feature type="transmembrane region" description="Helical" evidence="1">
    <location>
        <begin position="58"/>
        <end position="79"/>
    </location>
</feature>
<keyword evidence="1" id="KW-0812">Transmembrane</keyword>
<proteinExistence type="predicted"/>
<keyword evidence="1" id="KW-1133">Transmembrane helix</keyword>
<keyword evidence="1" id="KW-0472">Membrane</keyword>
<reference evidence="3" key="1">
    <citation type="journal article" date="2019" name="Int. J. Syst. Evol. Microbiol.">
        <title>The Global Catalogue of Microorganisms (GCM) 10K type strain sequencing project: providing services to taxonomists for standard genome sequencing and annotation.</title>
        <authorList>
            <consortium name="The Broad Institute Genomics Platform"/>
            <consortium name="The Broad Institute Genome Sequencing Center for Infectious Disease"/>
            <person name="Wu L."/>
            <person name="Ma J."/>
        </authorList>
    </citation>
    <scope>NUCLEOTIDE SEQUENCE [LARGE SCALE GENOMIC DNA]</scope>
    <source>
        <strain evidence="3">KCTC 3950</strain>
    </source>
</reference>
<evidence type="ECO:0000256" key="1">
    <source>
        <dbReference type="SAM" id="Phobius"/>
    </source>
</evidence>
<feature type="transmembrane region" description="Helical" evidence="1">
    <location>
        <begin position="168"/>
        <end position="187"/>
    </location>
</feature>
<gene>
    <name evidence="2" type="ORF">ACFSUF_09520</name>
</gene>
<dbReference type="RefSeq" id="WP_377602383.1">
    <property type="nucleotide sequence ID" value="NZ_JBHUME010000007.1"/>
</dbReference>
<accession>A0ABW5PCQ3</accession>
<feature type="transmembrane region" description="Helical" evidence="1">
    <location>
        <begin position="29"/>
        <end position="46"/>
    </location>
</feature>
<protein>
    <submittedName>
        <fullName evidence="2">Carotenoid biosynthesis protein</fullName>
    </submittedName>
</protein>
<dbReference type="InterPro" id="IPR007354">
    <property type="entry name" value="CruF-like"/>
</dbReference>
<feature type="transmembrane region" description="Helical" evidence="1">
    <location>
        <begin position="99"/>
        <end position="118"/>
    </location>
</feature>
<keyword evidence="3" id="KW-1185">Reference proteome</keyword>
<dbReference type="PANTHER" id="PTHR39419:SF1">
    <property type="entry name" value="SLL0814 PROTEIN"/>
    <property type="match status" value="1"/>
</dbReference>
<name>A0ABW5PCQ3_9BACL</name>
<dbReference type="Pfam" id="PF04240">
    <property type="entry name" value="Caroten_synth"/>
    <property type="match status" value="1"/>
</dbReference>